<protein>
    <submittedName>
        <fullName evidence="2">ChrR Cupin-like domain-containing protein</fullName>
    </submittedName>
</protein>
<dbReference type="InterPro" id="IPR025979">
    <property type="entry name" value="ChrR-like_cupin_dom"/>
</dbReference>
<evidence type="ECO:0000313" key="2">
    <source>
        <dbReference type="EMBL" id="SIP94220.1"/>
    </source>
</evidence>
<sequence length="172" mass="19298">MTLPAPINEQHRLLCVHTDDIDPVDVGAVLPGLKVWPLFLDSENGYWILRVQFAPGTRLPMHFHTGTVHFYQLSGVWNYAEYPEDVLKANSYLYEPGGSIHTFMVPEDATEPSDGFMVVQGSNVNFTEEGEFVNVMDAGWIEHVILECCKAQGRPIPRYIKPMAKAGFSDAE</sequence>
<dbReference type="Pfam" id="PF12973">
    <property type="entry name" value="Cupin_7"/>
    <property type="match status" value="1"/>
</dbReference>
<evidence type="ECO:0000313" key="3">
    <source>
        <dbReference type="Proteomes" id="UP000186895"/>
    </source>
</evidence>
<keyword evidence="3" id="KW-1185">Reference proteome</keyword>
<dbReference type="EMBL" id="FTMN01000001">
    <property type="protein sequence ID" value="SIP94220.1"/>
    <property type="molecule type" value="Genomic_DNA"/>
</dbReference>
<dbReference type="eggNOG" id="COG1917">
    <property type="taxonomic scope" value="Bacteria"/>
</dbReference>
<dbReference type="STRING" id="49186.SAMN05421647_101483"/>
<organism evidence="2 3">
    <name type="scientific">Marinobacterium stanieri</name>
    <dbReference type="NCBI Taxonomy" id="49186"/>
    <lineage>
        <taxon>Bacteria</taxon>
        <taxon>Pseudomonadati</taxon>
        <taxon>Pseudomonadota</taxon>
        <taxon>Gammaproteobacteria</taxon>
        <taxon>Oceanospirillales</taxon>
        <taxon>Oceanospirillaceae</taxon>
        <taxon>Marinobacterium</taxon>
    </lineage>
</organism>
<dbReference type="AlphaFoldDB" id="A0A1N6NQ74"/>
<dbReference type="InterPro" id="IPR011051">
    <property type="entry name" value="RmlC_Cupin_sf"/>
</dbReference>
<dbReference type="InterPro" id="IPR014710">
    <property type="entry name" value="RmlC-like_jellyroll"/>
</dbReference>
<dbReference type="Gene3D" id="2.60.120.10">
    <property type="entry name" value="Jelly Rolls"/>
    <property type="match status" value="1"/>
</dbReference>
<dbReference type="CDD" id="cd20302">
    <property type="entry name" value="cupin_DAD"/>
    <property type="match status" value="1"/>
</dbReference>
<name>A0A1N6NQ74_9GAMM</name>
<dbReference type="RefSeq" id="WP_076460508.1">
    <property type="nucleotide sequence ID" value="NZ_FTMN01000001.1"/>
</dbReference>
<dbReference type="SUPFAM" id="SSF51182">
    <property type="entry name" value="RmlC-like cupins"/>
    <property type="match status" value="1"/>
</dbReference>
<accession>A0A1N6NQ74</accession>
<gene>
    <name evidence="2" type="ORF">SAMN05421647_101483</name>
</gene>
<feature type="domain" description="ChrR-like cupin" evidence="1">
    <location>
        <begin position="15"/>
        <end position="107"/>
    </location>
</feature>
<evidence type="ECO:0000259" key="1">
    <source>
        <dbReference type="Pfam" id="PF12973"/>
    </source>
</evidence>
<reference evidence="2 3" key="1">
    <citation type="submission" date="2017-01" db="EMBL/GenBank/DDBJ databases">
        <authorList>
            <person name="Mah S.A."/>
            <person name="Swanson W.J."/>
            <person name="Moy G.W."/>
            <person name="Vacquier V.D."/>
        </authorList>
    </citation>
    <scope>NUCLEOTIDE SEQUENCE [LARGE SCALE GENOMIC DNA]</scope>
    <source>
        <strain evidence="2 3">DSM 7027</strain>
    </source>
</reference>
<dbReference type="Proteomes" id="UP000186895">
    <property type="component" value="Unassembled WGS sequence"/>
</dbReference>
<proteinExistence type="predicted"/>